<evidence type="ECO:0000313" key="8">
    <source>
        <dbReference type="EMBL" id="OEU85872.1"/>
    </source>
</evidence>
<evidence type="ECO:0000256" key="2">
    <source>
        <dbReference type="ARBA" id="ARBA00015681"/>
    </source>
</evidence>
<dbReference type="PATRIC" id="fig|933944.5.peg.4084"/>
<dbReference type="OrthoDB" id="9802729at2"/>
<dbReference type="PROSITE" id="PS00496">
    <property type="entry name" value="PII_GLNB_UMP"/>
    <property type="match status" value="1"/>
</dbReference>
<comment type="subunit">
    <text evidence="1">Homotrimer.</text>
</comment>
<evidence type="ECO:0000256" key="4">
    <source>
        <dbReference type="ARBA" id="ARBA00022741"/>
    </source>
</evidence>
<protein>
    <recommendedName>
        <fullName evidence="2">Nitrogen regulatory protein P-II</fullName>
    </recommendedName>
</protein>
<keyword evidence="3 7" id="KW-0597">Phosphoprotein</keyword>
<evidence type="ECO:0000313" key="9">
    <source>
        <dbReference type="Proteomes" id="UP000176087"/>
    </source>
</evidence>
<keyword evidence="4" id="KW-0547">Nucleotide-binding</keyword>
<evidence type="ECO:0000256" key="1">
    <source>
        <dbReference type="ARBA" id="ARBA00011233"/>
    </source>
</evidence>
<reference evidence="8 9" key="1">
    <citation type="journal article" date="2016" name="Front. Microbiol.">
        <title>Comparative Genomics Analysis of Streptomyces Species Reveals Their Adaptation to the Marine Environment and Their Diversity at the Genomic Level.</title>
        <authorList>
            <person name="Tian X."/>
            <person name="Zhang Z."/>
            <person name="Yang T."/>
            <person name="Chen M."/>
            <person name="Li J."/>
            <person name="Chen F."/>
            <person name="Yang J."/>
            <person name="Li W."/>
            <person name="Zhang B."/>
            <person name="Zhang Z."/>
            <person name="Wu J."/>
            <person name="Zhang C."/>
            <person name="Long L."/>
            <person name="Xiao J."/>
        </authorList>
    </citation>
    <scope>NUCLEOTIDE SEQUENCE [LARGE SCALE GENOMIC DNA]</scope>
    <source>
        <strain evidence="8 9">SCSIO 10390</strain>
    </source>
</reference>
<evidence type="ECO:0000256" key="5">
    <source>
        <dbReference type="ARBA" id="ARBA00023015"/>
    </source>
</evidence>
<keyword evidence="9" id="KW-1185">Reference proteome</keyword>
<name>A0A1E7JHE6_9ACTN</name>
<sequence>MKLITAVIKPHQLEDVKEALRAFGVQGLTVTESSGYGRQRGHTEVYRGAEYTVDLVPKVRIEVLAEDGDAEELLEIVVKSARTGKIGDGKVWTVPVETAVRVRTGERGPDAL</sequence>
<dbReference type="InterPro" id="IPR002187">
    <property type="entry name" value="N-reg_PII"/>
</dbReference>
<dbReference type="AlphaFoldDB" id="A0A1E7JHE6"/>
<evidence type="ECO:0000256" key="6">
    <source>
        <dbReference type="ARBA" id="ARBA00023163"/>
    </source>
</evidence>
<dbReference type="Pfam" id="PF00543">
    <property type="entry name" value="P-II"/>
    <property type="match status" value="1"/>
</dbReference>
<dbReference type="Proteomes" id="UP000176087">
    <property type="component" value="Unassembled WGS sequence"/>
</dbReference>
<dbReference type="GO" id="GO:0030234">
    <property type="term" value="F:enzyme regulator activity"/>
    <property type="evidence" value="ECO:0007669"/>
    <property type="project" value="InterPro"/>
</dbReference>
<dbReference type="RefSeq" id="WP_070010727.1">
    <property type="nucleotide sequence ID" value="NZ_LJGS01000039.1"/>
</dbReference>
<evidence type="ECO:0000256" key="7">
    <source>
        <dbReference type="PIRSR" id="PIRSR602187-50"/>
    </source>
</evidence>
<dbReference type="STRING" id="933944.AN215_26140"/>
<dbReference type="InterPro" id="IPR002332">
    <property type="entry name" value="N-reg_PII_urydylation_site"/>
</dbReference>
<comment type="caution">
    <text evidence="8">The sequence shown here is derived from an EMBL/GenBank/DDBJ whole genome shotgun (WGS) entry which is preliminary data.</text>
</comment>
<dbReference type="InterPro" id="IPR015867">
    <property type="entry name" value="N-reg_PII/ATP_PRibTrfase_C"/>
</dbReference>
<dbReference type="SUPFAM" id="SSF54913">
    <property type="entry name" value="GlnB-like"/>
    <property type="match status" value="1"/>
</dbReference>
<evidence type="ECO:0000256" key="3">
    <source>
        <dbReference type="ARBA" id="ARBA00022553"/>
    </source>
</evidence>
<organism evidence="8 9">
    <name type="scientific">Streptomyces abyssalis</name>
    <dbReference type="NCBI Taxonomy" id="933944"/>
    <lineage>
        <taxon>Bacteria</taxon>
        <taxon>Bacillati</taxon>
        <taxon>Actinomycetota</taxon>
        <taxon>Actinomycetes</taxon>
        <taxon>Kitasatosporales</taxon>
        <taxon>Streptomycetaceae</taxon>
        <taxon>Streptomyces</taxon>
    </lineage>
</organism>
<keyword evidence="5" id="KW-0805">Transcription regulation</keyword>
<dbReference type="GO" id="GO:0005829">
    <property type="term" value="C:cytosol"/>
    <property type="evidence" value="ECO:0007669"/>
    <property type="project" value="TreeGrafter"/>
</dbReference>
<gene>
    <name evidence="8" type="ORF">AN215_26140</name>
</gene>
<feature type="modified residue" description="O-UMP-tyrosine" evidence="7">
    <location>
        <position position="51"/>
    </location>
</feature>
<proteinExistence type="predicted"/>
<dbReference type="GO" id="GO:0006808">
    <property type="term" value="P:regulation of nitrogen utilization"/>
    <property type="evidence" value="ECO:0007669"/>
    <property type="project" value="InterPro"/>
</dbReference>
<dbReference type="Gene3D" id="3.30.70.120">
    <property type="match status" value="1"/>
</dbReference>
<keyword evidence="6" id="KW-0804">Transcription</keyword>
<dbReference type="SMART" id="SM00938">
    <property type="entry name" value="P-II"/>
    <property type="match status" value="1"/>
</dbReference>
<dbReference type="PANTHER" id="PTHR30115">
    <property type="entry name" value="NITROGEN REGULATORY PROTEIN P-II"/>
    <property type="match status" value="1"/>
</dbReference>
<dbReference type="InterPro" id="IPR011322">
    <property type="entry name" value="N-reg_PII-like_a/b"/>
</dbReference>
<dbReference type="PRINTS" id="PR00340">
    <property type="entry name" value="PIIGLNB"/>
</dbReference>
<dbReference type="PROSITE" id="PS51343">
    <property type="entry name" value="PII_GLNB_DOM"/>
    <property type="match status" value="1"/>
</dbReference>
<dbReference type="EMBL" id="LJGT01000041">
    <property type="protein sequence ID" value="OEU85872.1"/>
    <property type="molecule type" value="Genomic_DNA"/>
</dbReference>
<dbReference type="PANTHER" id="PTHR30115:SF11">
    <property type="entry name" value="NITROGEN REGULATORY PROTEIN P-II HOMOLOG"/>
    <property type="match status" value="1"/>
</dbReference>
<dbReference type="GO" id="GO:0005524">
    <property type="term" value="F:ATP binding"/>
    <property type="evidence" value="ECO:0007669"/>
    <property type="project" value="TreeGrafter"/>
</dbReference>
<accession>A0A1E7JHE6</accession>